<sequence length="196" mass="22931">MKDECVCKRFFYLLRMLLKKRACLKQFLSNSDDCLSRIEDLSPPYLIRFHIKLVALDFDGVLSSHGQEQPAESVRAWLTQLDKEFPLKQVCIYSNNLFDQRIQYLENAFPDIEIIRFTKKKPYPDDLLKIAEKRQLKPKAILVIDDRLTSGILSACLIGAKALLITKPFINYRAATIKELFFTAIRFIERKVIQWL</sequence>
<dbReference type="InterPro" id="IPR027706">
    <property type="entry name" value="PGP_Pase"/>
</dbReference>
<dbReference type="Proteomes" id="UP000008555">
    <property type="component" value="Chromosome"/>
</dbReference>
<dbReference type="RefSeq" id="WP_011996658.1">
    <property type="nucleotide sequence ID" value="NC_009727.1"/>
</dbReference>
<keyword evidence="1" id="KW-0378">Hydrolase</keyword>
<accession>A9KC37</accession>
<protein>
    <submittedName>
        <fullName evidence="1">Hydrolase family protein</fullName>
    </submittedName>
</protein>
<name>A9KC37_COXBN</name>
<dbReference type="Gene3D" id="3.40.50.1000">
    <property type="entry name" value="HAD superfamily/HAD-like"/>
    <property type="match status" value="1"/>
</dbReference>
<dbReference type="AlphaFoldDB" id="A9KC37"/>
<reference evidence="1 2" key="1">
    <citation type="journal article" date="2009" name="Infect. Immun.">
        <title>Comparative genomics reveal extensive transposon-mediated genomic plasticity and diversity among potential effector proteins within the genus Coxiella.</title>
        <authorList>
            <person name="Beare P.A."/>
            <person name="Unsworth N."/>
            <person name="Andoh M."/>
            <person name="Voth D.E."/>
            <person name="Omsland A."/>
            <person name="Gilk S.D."/>
            <person name="Williams K.P."/>
            <person name="Sobral B.W."/>
            <person name="Kupko J.J.III."/>
            <person name="Porcella S.F."/>
            <person name="Samuel J.E."/>
            <person name="Heinzen R.A."/>
        </authorList>
    </citation>
    <scope>NUCLEOTIDE SEQUENCE [LARGE SCALE GENOMIC DNA]</scope>
    <source>
        <strain evidence="1 2">Dugway 5J108-111</strain>
    </source>
</reference>
<dbReference type="KEGG" id="cbd:CBUD_0628"/>
<dbReference type="Pfam" id="PF09419">
    <property type="entry name" value="PGP_phosphatase"/>
    <property type="match status" value="1"/>
</dbReference>
<dbReference type="GO" id="GO:0008962">
    <property type="term" value="F:phosphatidylglycerophosphatase activity"/>
    <property type="evidence" value="ECO:0007669"/>
    <property type="project" value="InterPro"/>
</dbReference>
<dbReference type="InterPro" id="IPR023214">
    <property type="entry name" value="HAD_sf"/>
</dbReference>
<dbReference type="SUPFAM" id="SSF56784">
    <property type="entry name" value="HAD-like"/>
    <property type="match status" value="1"/>
</dbReference>
<dbReference type="InterPro" id="IPR036412">
    <property type="entry name" value="HAD-like_sf"/>
</dbReference>
<dbReference type="EMBL" id="CP000733">
    <property type="protein sequence ID" value="ABS78374.2"/>
    <property type="molecule type" value="Genomic_DNA"/>
</dbReference>
<organism evidence="1 2">
    <name type="scientific">Coxiella burnetii (strain Dugway 5J108-111)</name>
    <dbReference type="NCBI Taxonomy" id="434922"/>
    <lineage>
        <taxon>Bacteria</taxon>
        <taxon>Pseudomonadati</taxon>
        <taxon>Pseudomonadota</taxon>
        <taxon>Gammaproteobacteria</taxon>
        <taxon>Legionellales</taxon>
        <taxon>Coxiellaceae</taxon>
        <taxon>Coxiella</taxon>
    </lineage>
</organism>
<proteinExistence type="predicted"/>
<evidence type="ECO:0000313" key="1">
    <source>
        <dbReference type="EMBL" id="ABS78374.2"/>
    </source>
</evidence>
<evidence type="ECO:0000313" key="2">
    <source>
        <dbReference type="Proteomes" id="UP000008555"/>
    </source>
</evidence>
<gene>
    <name evidence="1" type="ordered locus">CBUD_0628</name>
</gene>
<dbReference type="HOGENOM" id="CLU_1445706_0_0_6"/>